<evidence type="ECO:0000256" key="7">
    <source>
        <dbReference type="SAM" id="Phobius"/>
    </source>
</evidence>
<dbReference type="Proteomes" id="UP001139179">
    <property type="component" value="Unassembled WGS sequence"/>
</dbReference>
<feature type="transmembrane region" description="Helical" evidence="7">
    <location>
        <begin position="117"/>
        <end position="134"/>
    </location>
</feature>
<feature type="transmembrane region" description="Helical" evidence="7">
    <location>
        <begin position="91"/>
        <end position="110"/>
    </location>
</feature>
<organism evidence="9 10">
    <name type="scientific">Halalkalibacter oceani</name>
    <dbReference type="NCBI Taxonomy" id="1653776"/>
    <lineage>
        <taxon>Bacteria</taxon>
        <taxon>Bacillati</taxon>
        <taxon>Bacillota</taxon>
        <taxon>Bacilli</taxon>
        <taxon>Bacillales</taxon>
        <taxon>Bacillaceae</taxon>
        <taxon>Halalkalibacter</taxon>
    </lineage>
</organism>
<proteinExistence type="inferred from homology"/>
<protein>
    <submittedName>
        <fullName evidence="9">DMT family transporter</fullName>
    </submittedName>
</protein>
<comment type="similarity">
    <text evidence="2">Belongs to the EamA transporter family.</text>
</comment>
<feature type="transmembrane region" description="Helical" evidence="7">
    <location>
        <begin position="267"/>
        <end position="286"/>
    </location>
</feature>
<dbReference type="EMBL" id="JAMBOL010000005">
    <property type="protein sequence ID" value="MCM3714156.1"/>
    <property type="molecule type" value="Genomic_DNA"/>
</dbReference>
<feature type="transmembrane region" description="Helical" evidence="7">
    <location>
        <begin position="180"/>
        <end position="199"/>
    </location>
</feature>
<dbReference type="InterPro" id="IPR000620">
    <property type="entry name" value="EamA_dom"/>
</dbReference>
<keyword evidence="6 7" id="KW-0472">Membrane</keyword>
<evidence type="ECO:0000256" key="1">
    <source>
        <dbReference type="ARBA" id="ARBA00004651"/>
    </source>
</evidence>
<keyword evidence="4 7" id="KW-0812">Transmembrane</keyword>
<dbReference type="PANTHER" id="PTHR32322:SF18">
    <property type="entry name" value="S-ADENOSYLMETHIONINE_S-ADENOSYLHOMOCYSTEINE TRANSPORTER"/>
    <property type="match status" value="1"/>
</dbReference>
<reference evidence="9" key="1">
    <citation type="submission" date="2022-05" db="EMBL/GenBank/DDBJ databases">
        <title>Comparative Genomics of Spacecraft Associated Microbes.</title>
        <authorList>
            <person name="Tran M.T."/>
            <person name="Wright A."/>
            <person name="Seuylemezian A."/>
            <person name="Eisen J."/>
            <person name="Coil D."/>
        </authorList>
    </citation>
    <scope>NUCLEOTIDE SEQUENCE</scope>
    <source>
        <strain evidence="9">214.1.1</strain>
    </source>
</reference>
<dbReference type="Gene3D" id="1.10.3730.20">
    <property type="match status" value="2"/>
</dbReference>
<feature type="domain" description="EamA" evidence="8">
    <location>
        <begin position="151"/>
        <end position="284"/>
    </location>
</feature>
<dbReference type="Pfam" id="PF00892">
    <property type="entry name" value="EamA"/>
    <property type="match status" value="2"/>
</dbReference>
<dbReference type="GO" id="GO:0005886">
    <property type="term" value="C:plasma membrane"/>
    <property type="evidence" value="ECO:0007669"/>
    <property type="project" value="UniProtKB-SubCell"/>
</dbReference>
<dbReference type="InterPro" id="IPR037185">
    <property type="entry name" value="EmrE-like"/>
</dbReference>
<feature type="domain" description="EamA" evidence="8">
    <location>
        <begin position="2"/>
        <end position="134"/>
    </location>
</feature>
<keyword evidence="5 7" id="KW-1133">Transmembrane helix</keyword>
<feature type="transmembrane region" description="Helical" evidence="7">
    <location>
        <begin position="244"/>
        <end position="261"/>
    </location>
</feature>
<evidence type="ECO:0000256" key="2">
    <source>
        <dbReference type="ARBA" id="ARBA00007362"/>
    </source>
</evidence>
<gene>
    <name evidence="9" type="ORF">M3202_08660</name>
</gene>
<evidence type="ECO:0000256" key="3">
    <source>
        <dbReference type="ARBA" id="ARBA00022475"/>
    </source>
</evidence>
<dbReference type="SUPFAM" id="SSF103481">
    <property type="entry name" value="Multidrug resistance efflux transporter EmrE"/>
    <property type="match status" value="2"/>
</dbReference>
<comment type="subcellular location">
    <subcellularLocation>
        <location evidence="1">Cell membrane</location>
        <topology evidence="1">Multi-pass membrane protein</topology>
    </subcellularLocation>
</comment>
<keyword evidence="3" id="KW-1003">Cell membrane</keyword>
<evidence type="ECO:0000313" key="10">
    <source>
        <dbReference type="Proteomes" id="UP001139179"/>
    </source>
</evidence>
<dbReference type="InterPro" id="IPR050638">
    <property type="entry name" value="AA-Vitamin_Transporters"/>
</dbReference>
<name>A0A9X2INU7_9BACI</name>
<feature type="transmembrane region" description="Helical" evidence="7">
    <location>
        <begin position="146"/>
        <end position="168"/>
    </location>
</feature>
<evidence type="ECO:0000256" key="4">
    <source>
        <dbReference type="ARBA" id="ARBA00022692"/>
    </source>
</evidence>
<evidence type="ECO:0000313" key="9">
    <source>
        <dbReference type="EMBL" id="MCM3714156.1"/>
    </source>
</evidence>
<feature type="transmembrane region" description="Helical" evidence="7">
    <location>
        <begin position="31"/>
        <end position="50"/>
    </location>
</feature>
<accession>A0A9X2INU7</accession>
<dbReference type="PANTHER" id="PTHR32322">
    <property type="entry name" value="INNER MEMBRANE TRANSPORTER"/>
    <property type="match status" value="1"/>
</dbReference>
<evidence type="ECO:0000256" key="6">
    <source>
        <dbReference type="ARBA" id="ARBA00023136"/>
    </source>
</evidence>
<keyword evidence="10" id="KW-1185">Reference proteome</keyword>
<dbReference type="RefSeq" id="WP_251222940.1">
    <property type="nucleotide sequence ID" value="NZ_JAMBOL010000005.1"/>
</dbReference>
<sequence>MLIIWLTILLCLIWGFNWVVMKTALDYFPPVLFSAIRFCLGAAVLLAVCYYKRIPLPKKGDWKWYALCGLLQTAYVFTINQQALQYIDAGITSLLSFTMPFWFAFLAHFFLGERLTAIKITALFLGIIGLFFVLEINPLQFEWSGFAFITQLLVLSGSVAWAISNIIVKKILQHHNKIQFTTYQMAIGAAGLLGYSLLFERGESIQWGTPAVLSLLFAGVVASAFAFVLWFYLLEKGEGGKASLSLLLVPMIGVLCGWLLLGESIHLISIVGMVLILIGIGLVNINETQRLRSPFKLKKKAM</sequence>
<dbReference type="AlphaFoldDB" id="A0A9X2INU7"/>
<comment type="caution">
    <text evidence="9">The sequence shown here is derived from an EMBL/GenBank/DDBJ whole genome shotgun (WGS) entry which is preliminary data.</text>
</comment>
<evidence type="ECO:0000256" key="5">
    <source>
        <dbReference type="ARBA" id="ARBA00022989"/>
    </source>
</evidence>
<evidence type="ECO:0000259" key="8">
    <source>
        <dbReference type="Pfam" id="PF00892"/>
    </source>
</evidence>
<feature type="transmembrane region" description="Helical" evidence="7">
    <location>
        <begin position="62"/>
        <end position="79"/>
    </location>
</feature>
<feature type="transmembrane region" description="Helical" evidence="7">
    <location>
        <begin position="211"/>
        <end position="232"/>
    </location>
</feature>